<evidence type="ECO:0000313" key="10">
    <source>
        <dbReference type="Proteomes" id="UP000019487"/>
    </source>
</evidence>
<dbReference type="InterPro" id="IPR021755">
    <property type="entry name" value="TF_Aft1_HRA"/>
</dbReference>
<dbReference type="STRING" id="1432307.W9BYH6"/>
<dbReference type="OrthoDB" id="295274at2759"/>
<accession>W9BYH6</accession>
<reference evidence="9 10" key="1">
    <citation type="journal article" date="2014" name="Genome Announc.">
        <title>Draft genome sequence of Sclerotinia borealis, a psychrophilic plant pathogenic fungus.</title>
        <authorList>
            <person name="Mardanov A.V."/>
            <person name="Beletsky A.V."/>
            <person name="Kadnikov V.V."/>
            <person name="Ignatov A.N."/>
            <person name="Ravin N.V."/>
        </authorList>
    </citation>
    <scope>NUCLEOTIDE SEQUENCE [LARGE SCALE GENOMIC DNA]</scope>
    <source>
        <strain evidence="10">F-4157</strain>
    </source>
</reference>
<feature type="region of interest" description="Disordered" evidence="7">
    <location>
        <begin position="98"/>
        <end position="121"/>
    </location>
</feature>
<evidence type="ECO:0000256" key="3">
    <source>
        <dbReference type="ARBA" id="ARBA00023125"/>
    </source>
</evidence>
<keyword evidence="10" id="KW-1185">Reference proteome</keyword>
<feature type="compositionally biased region" description="Basic and acidic residues" evidence="7">
    <location>
        <begin position="409"/>
        <end position="419"/>
    </location>
</feature>
<feature type="region of interest" description="Disordered" evidence="7">
    <location>
        <begin position="1"/>
        <end position="46"/>
    </location>
</feature>
<keyword evidence="2" id="KW-0805">Transcription regulation</keyword>
<feature type="compositionally biased region" description="Polar residues" evidence="7">
    <location>
        <begin position="222"/>
        <end position="235"/>
    </location>
</feature>
<gene>
    <name evidence="9" type="ORF">SBOR_9967</name>
</gene>
<evidence type="ECO:0000313" key="9">
    <source>
        <dbReference type="EMBL" id="ESZ89647.1"/>
    </source>
</evidence>
<feature type="coiled-coil region" evidence="6">
    <location>
        <begin position="479"/>
        <end position="520"/>
    </location>
</feature>
<feature type="compositionally biased region" description="Polar residues" evidence="7">
    <location>
        <begin position="328"/>
        <end position="363"/>
    </location>
</feature>
<dbReference type="Pfam" id="PF11786">
    <property type="entry name" value="Aft1_HRA"/>
    <property type="match status" value="1"/>
</dbReference>
<dbReference type="AlphaFoldDB" id="W9BYH6"/>
<keyword evidence="3" id="KW-0238">DNA-binding</keyword>
<feature type="region of interest" description="Disordered" evidence="7">
    <location>
        <begin position="222"/>
        <end position="251"/>
    </location>
</feature>
<dbReference type="Proteomes" id="UP000019487">
    <property type="component" value="Unassembled WGS sequence"/>
</dbReference>
<feature type="region of interest" description="Disordered" evidence="7">
    <location>
        <begin position="62"/>
        <end position="82"/>
    </location>
</feature>
<dbReference type="Gene3D" id="1.20.5.170">
    <property type="match status" value="1"/>
</dbReference>
<feature type="compositionally biased region" description="Polar residues" evidence="7">
    <location>
        <begin position="371"/>
        <end position="380"/>
    </location>
</feature>
<dbReference type="EMBL" id="AYSA01000839">
    <property type="protein sequence ID" value="ESZ89647.1"/>
    <property type="molecule type" value="Genomic_DNA"/>
</dbReference>
<comment type="subcellular location">
    <subcellularLocation>
        <location evidence="1">Nucleus</location>
    </subcellularLocation>
</comment>
<sequence>MPSSKVESPVQLNDLFDRSKHTTVKPELLESSQPGSRPPVPARNDVSDYLSKRCNILAEEENPFDSQFGGGPTKFEGNNAPGVNNLLPLPSFHALQSGSGGAFNKDGLRQGPLSPNMLAGPKKPASDYFSGEHGMGINMGINDGPRVFTPQESALRHQSLPSASAALSPGNPLMFPTSLLIPAMPSPGIFGGSVVATPGTAEFQRTATEIRERQLATIAQNNRASMQSITSQPQEMNEDDHHDLVDFNDDNQSNAATSLFLLANSGSSRDSSPHYNNIALGQPRQSLQAQAITTQQQVLQRNQQILNQQMSQQMNSVQGHGQMADQIAGQSNNSSSMNGHSTNQRTRNTSINSNSTDPESNGYENDMNGHGVQTTTGNKRASTKRKGNASKPSPKNNKKSKGNNAAAHQKQEELKHEEFTNEDLDNMEDQDLADFEENEERNDKGKSKKPETDDEKRKSFLERNRVAALKCRQRKKQWLNNLQAKVDTYTNENEHLQQKVQSMENEIHQLRTMLMAHKDTPLGQQQGLPAYVMPPLYEDQPHIHQAQNPYGMAGMHSSQSPNM</sequence>
<dbReference type="InterPro" id="IPR004827">
    <property type="entry name" value="bZIP"/>
</dbReference>
<evidence type="ECO:0000256" key="2">
    <source>
        <dbReference type="ARBA" id="ARBA00023015"/>
    </source>
</evidence>
<dbReference type="GO" id="GO:0003700">
    <property type="term" value="F:DNA-binding transcription factor activity"/>
    <property type="evidence" value="ECO:0007669"/>
    <property type="project" value="InterPro"/>
</dbReference>
<evidence type="ECO:0000259" key="8">
    <source>
        <dbReference type="PROSITE" id="PS50217"/>
    </source>
</evidence>
<keyword evidence="5" id="KW-0539">Nucleus</keyword>
<feature type="domain" description="BZIP" evidence="8">
    <location>
        <begin position="454"/>
        <end position="517"/>
    </location>
</feature>
<evidence type="ECO:0000256" key="1">
    <source>
        <dbReference type="ARBA" id="ARBA00004123"/>
    </source>
</evidence>
<feature type="region of interest" description="Disordered" evidence="7">
    <location>
        <begin position="310"/>
        <end position="460"/>
    </location>
</feature>
<dbReference type="Pfam" id="PF00170">
    <property type="entry name" value="bZIP_1"/>
    <property type="match status" value="1"/>
</dbReference>
<evidence type="ECO:0000256" key="5">
    <source>
        <dbReference type="ARBA" id="ARBA00023242"/>
    </source>
</evidence>
<dbReference type="GO" id="GO:0005634">
    <property type="term" value="C:nucleus"/>
    <property type="evidence" value="ECO:0007669"/>
    <property type="project" value="UniProtKB-SubCell"/>
</dbReference>
<proteinExistence type="predicted"/>
<dbReference type="InterPro" id="IPR051027">
    <property type="entry name" value="bZIP_transcription_factors"/>
</dbReference>
<dbReference type="SUPFAM" id="SSF57959">
    <property type="entry name" value="Leucine zipper domain"/>
    <property type="match status" value="1"/>
</dbReference>
<dbReference type="FunFam" id="1.20.5.170:FF:000053">
    <property type="entry name" value="BZIP transcription factor AtfA"/>
    <property type="match status" value="1"/>
</dbReference>
<feature type="compositionally biased region" description="Acidic residues" evidence="7">
    <location>
        <begin position="420"/>
        <end position="440"/>
    </location>
</feature>
<dbReference type="PANTHER" id="PTHR19304">
    <property type="entry name" value="CYCLIC-AMP RESPONSE ELEMENT BINDING PROTEIN"/>
    <property type="match status" value="1"/>
</dbReference>
<dbReference type="InterPro" id="IPR021756">
    <property type="entry name" value="TF_Aft1_HRR"/>
</dbReference>
<dbReference type="SMART" id="SM00338">
    <property type="entry name" value="BRLZ"/>
    <property type="match status" value="1"/>
</dbReference>
<dbReference type="Pfam" id="PF11787">
    <property type="entry name" value="Aft1_HRR"/>
    <property type="match status" value="1"/>
</dbReference>
<dbReference type="PROSITE" id="PS50217">
    <property type="entry name" value="BZIP"/>
    <property type="match status" value="1"/>
</dbReference>
<evidence type="ECO:0000256" key="7">
    <source>
        <dbReference type="SAM" id="MobiDB-lite"/>
    </source>
</evidence>
<dbReference type="GO" id="GO:0003677">
    <property type="term" value="F:DNA binding"/>
    <property type="evidence" value="ECO:0007669"/>
    <property type="project" value="UniProtKB-KW"/>
</dbReference>
<evidence type="ECO:0000256" key="4">
    <source>
        <dbReference type="ARBA" id="ARBA00023163"/>
    </source>
</evidence>
<protein>
    <recommendedName>
        <fullName evidence="8">BZIP domain-containing protein</fullName>
    </recommendedName>
</protein>
<name>W9BYH6_SCLBF</name>
<keyword evidence="6" id="KW-0175">Coiled coil</keyword>
<keyword evidence="4" id="KW-0804">Transcription</keyword>
<organism evidence="9 10">
    <name type="scientific">Sclerotinia borealis (strain F-4128)</name>
    <dbReference type="NCBI Taxonomy" id="1432307"/>
    <lineage>
        <taxon>Eukaryota</taxon>
        <taxon>Fungi</taxon>
        <taxon>Dikarya</taxon>
        <taxon>Ascomycota</taxon>
        <taxon>Pezizomycotina</taxon>
        <taxon>Leotiomycetes</taxon>
        <taxon>Helotiales</taxon>
        <taxon>Sclerotiniaceae</taxon>
        <taxon>Sclerotinia</taxon>
    </lineage>
</organism>
<feature type="compositionally biased region" description="Basic and acidic residues" evidence="7">
    <location>
        <begin position="441"/>
        <end position="460"/>
    </location>
</feature>
<dbReference type="CDD" id="cd14687">
    <property type="entry name" value="bZIP_ATF2"/>
    <property type="match status" value="1"/>
</dbReference>
<dbReference type="InterPro" id="IPR046347">
    <property type="entry name" value="bZIP_sf"/>
</dbReference>
<evidence type="ECO:0000256" key="6">
    <source>
        <dbReference type="SAM" id="Coils"/>
    </source>
</evidence>
<dbReference type="HOGENOM" id="CLU_034316_1_0_1"/>
<comment type="caution">
    <text evidence="9">The sequence shown here is derived from an EMBL/GenBank/DDBJ whole genome shotgun (WGS) entry which is preliminary data.</text>
</comment>